<keyword evidence="1" id="KW-1133">Transmembrane helix</keyword>
<protein>
    <submittedName>
        <fullName evidence="2">Uncharacterized protein</fullName>
    </submittedName>
</protein>
<organism evidence="2">
    <name type="scientific">Panstrongylus lignarius</name>
    <dbReference type="NCBI Taxonomy" id="156445"/>
    <lineage>
        <taxon>Eukaryota</taxon>
        <taxon>Metazoa</taxon>
        <taxon>Ecdysozoa</taxon>
        <taxon>Arthropoda</taxon>
        <taxon>Hexapoda</taxon>
        <taxon>Insecta</taxon>
        <taxon>Pterygota</taxon>
        <taxon>Neoptera</taxon>
        <taxon>Paraneoptera</taxon>
        <taxon>Hemiptera</taxon>
        <taxon>Heteroptera</taxon>
        <taxon>Panheteroptera</taxon>
        <taxon>Cimicomorpha</taxon>
        <taxon>Reduviidae</taxon>
        <taxon>Triatominae</taxon>
        <taxon>Panstrongylus</taxon>
    </lineage>
</organism>
<keyword evidence="1" id="KW-0812">Transmembrane</keyword>
<reference evidence="2" key="1">
    <citation type="journal article" date="2018" name="PLoS Negl. Trop. Dis.">
        <title>An insight into the salivary gland and fat body transcriptome of Panstrongylus lignarius (Hemiptera: Heteroptera), the main vector of Chagas disease in Peru.</title>
        <authorList>
            <person name="Nevoa J.C."/>
            <person name="Mendes M.T."/>
            <person name="da Silva M.V."/>
            <person name="Soares S.C."/>
            <person name="Oliveira C.J.F."/>
            <person name="Ribeiro J.M.C."/>
        </authorList>
    </citation>
    <scope>NUCLEOTIDE SEQUENCE</scope>
</reference>
<feature type="transmembrane region" description="Helical" evidence="1">
    <location>
        <begin position="6"/>
        <end position="26"/>
    </location>
</feature>
<evidence type="ECO:0000313" key="2">
    <source>
        <dbReference type="EMBL" id="JAW15763.1"/>
    </source>
</evidence>
<name>A0A224Y4Y2_9HEMI</name>
<dbReference type="EMBL" id="GFTR01000663">
    <property type="protein sequence ID" value="JAW15763.1"/>
    <property type="molecule type" value="Transcribed_RNA"/>
</dbReference>
<proteinExistence type="predicted"/>
<evidence type="ECO:0000256" key="1">
    <source>
        <dbReference type="SAM" id="Phobius"/>
    </source>
</evidence>
<dbReference type="AlphaFoldDB" id="A0A224Y4Y2"/>
<sequence>MLTIQIRWGIDVSVVVVVMLLLGGMIRSATSNSCVMPTPMGTCPSYKTPTVRRSSFNTQYLITFYYGHFFIIFTTY</sequence>
<keyword evidence="1" id="KW-0472">Membrane</keyword>
<accession>A0A224Y4Y2</accession>